<dbReference type="OrthoDB" id="9805247at2"/>
<keyword evidence="2" id="KW-1185">Reference proteome</keyword>
<dbReference type="InterPro" id="IPR009267">
    <property type="entry name" value="NTP_transf_6"/>
</dbReference>
<evidence type="ECO:0008006" key="3">
    <source>
        <dbReference type="Google" id="ProtNLM"/>
    </source>
</evidence>
<name>A0A1I6Z0S8_9ENTR</name>
<gene>
    <name evidence="1" type="ORF">SAMN05192562_101872</name>
</gene>
<dbReference type="PANTHER" id="PTHR39166:SF1">
    <property type="entry name" value="BLL1166 PROTEIN"/>
    <property type="match status" value="1"/>
</dbReference>
<dbReference type="Proteomes" id="UP000199187">
    <property type="component" value="Unassembled WGS sequence"/>
</dbReference>
<protein>
    <recommendedName>
        <fullName evidence="3">Nucleotidyltransferase family protein</fullName>
    </recommendedName>
</protein>
<dbReference type="Pfam" id="PF06042">
    <property type="entry name" value="NTP_transf_6"/>
    <property type="match status" value="1"/>
</dbReference>
<dbReference type="PANTHER" id="PTHR39166">
    <property type="entry name" value="BLL1166 PROTEIN"/>
    <property type="match status" value="1"/>
</dbReference>
<organism evidence="1 2">
    <name type="scientific">Kosakonia arachidis</name>
    <dbReference type="NCBI Taxonomy" id="551989"/>
    <lineage>
        <taxon>Bacteria</taxon>
        <taxon>Pseudomonadati</taxon>
        <taxon>Pseudomonadota</taxon>
        <taxon>Gammaproteobacteria</taxon>
        <taxon>Enterobacterales</taxon>
        <taxon>Enterobacteriaceae</taxon>
        <taxon>Kosakonia</taxon>
    </lineage>
</organism>
<dbReference type="EMBL" id="FPAU01000001">
    <property type="protein sequence ID" value="SFT56282.1"/>
    <property type="molecule type" value="Genomic_DNA"/>
</dbReference>
<proteinExistence type="predicted"/>
<dbReference type="AlphaFoldDB" id="A0A1I6Z0S8"/>
<evidence type="ECO:0000313" key="1">
    <source>
        <dbReference type="EMBL" id="SFT56282.1"/>
    </source>
</evidence>
<dbReference type="RefSeq" id="WP_090119532.1">
    <property type="nucleotide sequence ID" value="NZ_CP045300.1"/>
</dbReference>
<reference evidence="2" key="1">
    <citation type="submission" date="2016-10" db="EMBL/GenBank/DDBJ databases">
        <authorList>
            <person name="Varghese N."/>
            <person name="Submissions S."/>
        </authorList>
    </citation>
    <scope>NUCLEOTIDE SEQUENCE [LARGE SCALE GENOMIC DNA]</scope>
    <source>
        <strain evidence="2">Ah-143</strain>
    </source>
</reference>
<evidence type="ECO:0000313" key="2">
    <source>
        <dbReference type="Proteomes" id="UP000199187"/>
    </source>
</evidence>
<sequence length="192" mass="22038">MRYASALETLLLTDPRRRNILQIVHAICPESWIGAGFVRDAVWDHLHHSAPQPPAGDVDVIWLNPHEMAIEVDIEMENRLSAHAPEVNWSVKNQARMHLRNGDEPYSSLLTALRHWPETATAVAVRLVDKVRLDIIAPFGLDDLFGLRLRPTPHFKGRKYPQFRRRVEEKLWLARYPHLELIAADDIPTGLC</sequence>
<accession>A0A1I6Z0S8</accession>